<comment type="catalytic activity">
    <reaction evidence="5">
        <text>N-terminal L-alanyl-[ribosomal protein uS5] + acetyl-CoA = N-terminal N(alpha)-acetyl-L-alanyl-[ribosomal protein uS5] + CoA + H(+)</text>
        <dbReference type="Rhea" id="RHEA:43752"/>
        <dbReference type="Rhea" id="RHEA-COMP:10672"/>
        <dbReference type="Rhea" id="RHEA-COMP:10673"/>
        <dbReference type="ChEBI" id="CHEBI:15378"/>
        <dbReference type="ChEBI" id="CHEBI:57287"/>
        <dbReference type="ChEBI" id="CHEBI:57288"/>
        <dbReference type="ChEBI" id="CHEBI:64718"/>
        <dbReference type="ChEBI" id="CHEBI:83683"/>
        <dbReference type="EC" id="2.3.1.267"/>
    </reaction>
</comment>
<dbReference type="PROSITE" id="PS51186">
    <property type="entry name" value="GNAT"/>
    <property type="match status" value="1"/>
</dbReference>
<dbReference type="PATRIC" id="fig|1354337.4.peg.194"/>
<keyword evidence="9" id="KW-1185">Reference proteome</keyword>
<dbReference type="AlphaFoldDB" id="A0A198GND9"/>
<organism evidence="8 9">
    <name type="scientific">Proteus myxofaciens ATCC 19692</name>
    <dbReference type="NCBI Taxonomy" id="1354337"/>
    <lineage>
        <taxon>Bacteria</taxon>
        <taxon>Pseudomonadati</taxon>
        <taxon>Pseudomonadota</taxon>
        <taxon>Gammaproteobacteria</taxon>
        <taxon>Enterobacterales</taxon>
        <taxon>Morganellaceae</taxon>
        <taxon>Proteus</taxon>
    </lineage>
</organism>
<dbReference type="GO" id="GO:0005737">
    <property type="term" value="C:cytoplasm"/>
    <property type="evidence" value="ECO:0007669"/>
    <property type="project" value="TreeGrafter"/>
</dbReference>
<evidence type="ECO:0000256" key="3">
    <source>
        <dbReference type="ARBA" id="ARBA00038502"/>
    </source>
</evidence>
<reference evidence="8 9" key="1">
    <citation type="submission" date="2016-04" db="EMBL/GenBank/DDBJ databases">
        <title>ATOL: Assembling a taxonomically balanced genome-scale reconstruction of the evolutionary history of the Enterobacteriaceae.</title>
        <authorList>
            <person name="Plunkett G.III."/>
            <person name="Neeno-Eckwall E.C."/>
            <person name="Glasner J.D."/>
            <person name="Perna N.T."/>
        </authorList>
    </citation>
    <scope>NUCLEOTIDE SEQUENCE [LARGE SCALE GENOMIC DNA]</scope>
    <source>
        <strain evidence="8 9">ATCC 19692</strain>
    </source>
</reference>
<keyword evidence="8" id="KW-0687">Ribonucleoprotein</keyword>
<dbReference type="SUPFAM" id="SSF55729">
    <property type="entry name" value="Acyl-CoA N-acyltransferases (Nat)"/>
    <property type="match status" value="1"/>
</dbReference>
<dbReference type="Pfam" id="PF13302">
    <property type="entry name" value="Acetyltransf_3"/>
    <property type="match status" value="1"/>
</dbReference>
<dbReference type="GO" id="GO:0008999">
    <property type="term" value="F:protein-N-terminal-alanine acetyltransferase activity"/>
    <property type="evidence" value="ECO:0007669"/>
    <property type="project" value="UniProtKB-EC"/>
</dbReference>
<evidence type="ECO:0000259" key="7">
    <source>
        <dbReference type="PROSITE" id="PS51186"/>
    </source>
</evidence>
<evidence type="ECO:0000256" key="4">
    <source>
        <dbReference type="ARBA" id="ARBA00039124"/>
    </source>
</evidence>
<dbReference type="STRING" id="1354337.M983_0187"/>
<protein>
    <recommendedName>
        <fullName evidence="6">[Ribosomal protein uS5]-alanine N-acetyltransferase</fullName>
        <ecNumber evidence="4">2.3.1.267</ecNumber>
    </recommendedName>
</protein>
<dbReference type="GO" id="GO:0005840">
    <property type="term" value="C:ribosome"/>
    <property type="evidence" value="ECO:0007669"/>
    <property type="project" value="UniProtKB-KW"/>
</dbReference>
<dbReference type="EMBL" id="LXEN01000007">
    <property type="protein sequence ID" value="OAT38922.1"/>
    <property type="molecule type" value="Genomic_DNA"/>
</dbReference>
<evidence type="ECO:0000256" key="6">
    <source>
        <dbReference type="ARBA" id="ARBA00074015"/>
    </source>
</evidence>
<keyword evidence="2" id="KW-0012">Acyltransferase</keyword>
<dbReference type="PANTHER" id="PTHR43792">
    <property type="entry name" value="GNAT FAMILY, PUTATIVE (AFU_ORTHOLOGUE AFUA_3G00765)-RELATED-RELATED"/>
    <property type="match status" value="1"/>
</dbReference>
<dbReference type="InterPro" id="IPR016181">
    <property type="entry name" value="Acyl_CoA_acyltransferase"/>
</dbReference>
<sequence>MAMFGYRSGMPKVRFETKRMIVRLTTERDAEKLADYYSENRRYLMPWEPFRDKSNYVPSGWDYRLQYMNELHRQESAFHFLLLTASEDEVIGVANFSNVIRGAFDACFLGYSVGEKWQGNGYMSEALTETIRYMQRQQGIHRIMANYMPHNLRSGHLLAKHGFEREGYAKNYLQINKEWRDHVLTALTTRMSFKAT</sequence>
<evidence type="ECO:0000256" key="5">
    <source>
        <dbReference type="ARBA" id="ARBA00048922"/>
    </source>
</evidence>
<gene>
    <name evidence="8" type="ORF">M983_0187</name>
</gene>
<name>A0A198GND9_9GAMM</name>
<evidence type="ECO:0000313" key="8">
    <source>
        <dbReference type="EMBL" id="OAT38922.1"/>
    </source>
</evidence>
<keyword evidence="8" id="KW-0689">Ribosomal protein</keyword>
<dbReference type="Gene3D" id="3.40.630.30">
    <property type="match status" value="1"/>
</dbReference>
<dbReference type="FunFam" id="3.40.630.30:FF:000005">
    <property type="entry name" value="Ribosomal protein alanine acetyltransferase"/>
    <property type="match status" value="1"/>
</dbReference>
<proteinExistence type="inferred from homology"/>
<dbReference type="EC" id="2.3.1.267" evidence="4"/>
<dbReference type="InterPro" id="IPR051531">
    <property type="entry name" value="N-acetyltransferase"/>
</dbReference>
<evidence type="ECO:0000313" key="9">
    <source>
        <dbReference type="Proteomes" id="UP000094023"/>
    </source>
</evidence>
<accession>A0A198GND9</accession>
<dbReference type="PANTHER" id="PTHR43792:SF8">
    <property type="entry name" value="[RIBOSOMAL PROTEIN US5]-ALANINE N-ACETYLTRANSFERASE"/>
    <property type="match status" value="1"/>
</dbReference>
<comment type="similarity">
    <text evidence="3">Belongs to the acetyltransferase family. RimJ subfamily.</text>
</comment>
<evidence type="ECO:0000256" key="2">
    <source>
        <dbReference type="ARBA" id="ARBA00023315"/>
    </source>
</evidence>
<dbReference type="Proteomes" id="UP000094023">
    <property type="component" value="Unassembled WGS sequence"/>
</dbReference>
<feature type="domain" description="N-acetyltransferase" evidence="7">
    <location>
        <begin position="20"/>
        <end position="190"/>
    </location>
</feature>
<dbReference type="NCBIfam" id="NF008072">
    <property type="entry name" value="PRK10809.1"/>
    <property type="match status" value="1"/>
</dbReference>
<comment type="caution">
    <text evidence="8">The sequence shown here is derived from an EMBL/GenBank/DDBJ whole genome shotgun (WGS) entry which is preliminary data.</text>
</comment>
<evidence type="ECO:0000256" key="1">
    <source>
        <dbReference type="ARBA" id="ARBA00022679"/>
    </source>
</evidence>
<keyword evidence="1 8" id="KW-0808">Transferase</keyword>
<dbReference type="InterPro" id="IPR000182">
    <property type="entry name" value="GNAT_dom"/>
</dbReference>